<gene>
    <name evidence="2" type="ORF">A3B13_01305</name>
</gene>
<dbReference type="Proteomes" id="UP000176287">
    <property type="component" value="Unassembled WGS sequence"/>
</dbReference>
<comment type="caution">
    <text evidence="2">The sequence shown here is derived from an EMBL/GenBank/DDBJ whole genome shotgun (WGS) entry which is preliminary data.</text>
</comment>
<keyword evidence="1" id="KW-1133">Transmembrane helix</keyword>
<proteinExistence type="predicted"/>
<keyword evidence="1" id="KW-0472">Membrane</keyword>
<accession>A0A1G2CJ17</accession>
<sequence>MQFQVPQFADVEDKIVGPLSLKQFLYIGSAVGLSLLLFFIVKLWLWIILSIFIISGAAALSMVKINGQPLIKIAFSALQFYWRPQTYVWQSETRKKQTGASPSQKTAEGFSLENIVSGMALKKSWQNLQTGSKVVASGGRWFEQRNQERYEIVKKITGERQAARRIDYR</sequence>
<evidence type="ECO:0008006" key="4">
    <source>
        <dbReference type="Google" id="ProtNLM"/>
    </source>
</evidence>
<reference evidence="2 3" key="1">
    <citation type="journal article" date="2016" name="Nat. Commun.">
        <title>Thousands of microbial genomes shed light on interconnected biogeochemical processes in an aquifer system.</title>
        <authorList>
            <person name="Anantharaman K."/>
            <person name="Brown C.T."/>
            <person name="Hug L.A."/>
            <person name="Sharon I."/>
            <person name="Castelle C.J."/>
            <person name="Probst A.J."/>
            <person name="Thomas B.C."/>
            <person name="Singh A."/>
            <person name="Wilkins M.J."/>
            <person name="Karaoz U."/>
            <person name="Brodie E.L."/>
            <person name="Williams K.H."/>
            <person name="Hubbard S.S."/>
            <person name="Banfield J.F."/>
        </authorList>
    </citation>
    <scope>NUCLEOTIDE SEQUENCE [LARGE SCALE GENOMIC DNA]</scope>
</reference>
<evidence type="ECO:0000256" key="1">
    <source>
        <dbReference type="SAM" id="Phobius"/>
    </source>
</evidence>
<dbReference type="EMBL" id="MHKZ01000015">
    <property type="protein sequence ID" value="OGZ00651.1"/>
    <property type="molecule type" value="Genomic_DNA"/>
</dbReference>
<organism evidence="2 3">
    <name type="scientific">Candidatus Liptonbacteria bacterium RIFCSPLOWO2_01_FULL_45_15</name>
    <dbReference type="NCBI Taxonomy" id="1798649"/>
    <lineage>
        <taxon>Bacteria</taxon>
        <taxon>Candidatus Liptoniibacteriota</taxon>
    </lineage>
</organism>
<name>A0A1G2CJ17_9BACT</name>
<dbReference type="Pfam" id="PF12666">
    <property type="entry name" value="PrgI"/>
    <property type="match status" value="1"/>
</dbReference>
<dbReference type="InterPro" id="IPR024414">
    <property type="entry name" value="Uncharacterised_PrgI"/>
</dbReference>
<protein>
    <recommendedName>
        <fullName evidence="4">PrgI family protein</fullName>
    </recommendedName>
</protein>
<keyword evidence="1" id="KW-0812">Transmembrane</keyword>
<feature type="transmembrane region" description="Helical" evidence="1">
    <location>
        <begin position="24"/>
        <end position="40"/>
    </location>
</feature>
<evidence type="ECO:0000313" key="3">
    <source>
        <dbReference type="Proteomes" id="UP000176287"/>
    </source>
</evidence>
<dbReference type="AlphaFoldDB" id="A0A1G2CJ17"/>
<evidence type="ECO:0000313" key="2">
    <source>
        <dbReference type="EMBL" id="OGZ00651.1"/>
    </source>
</evidence>
<feature type="transmembrane region" description="Helical" evidence="1">
    <location>
        <begin position="46"/>
        <end position="63"/>
    </location>
</feature>
<dbReference type="STRING" id="1798649.A3B13_01305"/>